<dbReference type="Pfam" id="PF23914">
    <property type="entry name" value="TPR_CcmH_CycH"/>
    <property type="match status" value="1"/>
</dbReference>
<dbReference type="SUPFAM" id="SSF48452">
    <property type="entry name" value="TPR-like"/>
    <property type="match status" value="2"/>
</dbReference>
<dbReference type="RefSeq" id="WP_055730581.1">
    <property type="nucleotide sequence ID" value="NZ_FUYX01000007.1"/>
</dbReference>
<dbReference type="OrthoDB" id="9815847at2"/>
<protein>
    <submittedName>
        <fullName evidence="8">Cytochrome c-type biogenesis protein CcmH</fullName>
    </submittedName>
</protein>
<dbReference type="NCBIfam" id="TIGR03142">
    <property type="entry name" value="cytochro_ccmI"/>
    <property type="match status" value="1"/>
</dbReference>
<dbReference type="Gene3D" id="1.25.40.10">
    <property type="entry name" value="Tetratricopeptide repeat domain"/>
    <property type="match status" value="1"/>
</dbReference>
<dbReference type="InterPro" id="IPR011990">
    <property type="entry name" value="TPR-like_helical_dom_sf"/>
</dbReference>
<dbReference type="PANTHER" id="PTHR47870:SF1">
    <property type="entry name" value="CYTOCHROME C-TYPE BIOGENESIS PROTEIN CCMH"/>
    <property type="match status" value="1"/>
</dbReference>
<keyword evidence="9" id="KW-1185">Reference proteome</keyword>
<keyword evidence="4" id="KW-0802">TPR repeat</keyword>
<dbReference type="Proteomes" id="UP000051562">
    <property type="component" value="Unassembled WGS sequence"/>
</dbReference>
<evidence type="ECO:0000256" key="3">
    <source>
        <dbReference type="ARBA" id="ARBA00022748"/>
    </source>
</evidence>
<accession>A0A0Q3PE70</accession>
<sequence length="367" mass="38818">MMIWAIFAAMTGAAIFALLWPLSHGRLQGFADVADAKSLYRAQLKEIDRDLGRNLIATGEAEAARAEAARRLLRAAGDETGPAGETEPSLRRRRASSALMLSIVPLLALLVYGLYGSPGFSDQPLAARLQKGGQQQDFAIVLARMEAHLAANPTDAKGWSLIAPIYLRQGRYEDAAKAFAATARYGKPDTELLAGLGEARILEAGGVVTAAAREALSEALKLDPRNARARFYLAQAKEQDGDGDGAIAALEQLLADAPPQAEWAGAVRARIAQMQADAGRKAVAALPEAERQQAIKGMVEGLAERLSAGGGTLPEWSRLIRARAVLGDKEAARAAVKTARERLSQDAAALAAIDALADELALKEATP</sequence>
<dbReference type="InterPro" id="IPR017560">
    <property type="entry name" value="Cyt_c_biogenesis_CcmI"/>
</dbReference>
<evidence type="ECO:0000313" key="8">
    <source>
        <dbReference type="EMBL" id="SKB88494.1"/>
    </source>
</evidence>
<keyword evidence="5" id="KW-0472">Membrane</keyword>
<feature type="transmembrane region" description="Helical" evidence="5">
    <location>
        <begin position="98"/>
        <end position="115"/>
    </location>
</feature>
<dbReference type="STRING" id="53254.SAMN05660750_02797"/>
<keyword evidence="2" id="KW-0677">Repeat</keyword>
<evidence type="ECO:0000313" key="7">
    <source>
        <dbReference type="EMBL" id="KQK28046.1"/>
    </source>
</evidence>
<name>A0A0Q3PE70_9HYPH</name>
<evidence type="ECO:0000313" key="9">
    <source>
        <dbReference type="Proteomes" id="UP000051562"/>
    </source>
</evidence>
<dbReference type="EMBL" id="FUYX01000007">
    <property type="protein sequence ID" value="SKB88494.1"/>
    <property type="molecule type" value="Genomic_DNA"/>
</dbReference>
<dbReference type="PANTHER" id="PTHR47870">
    <property type="entry name" value="CYTOCHROME C-TYPE BIOGENESIS PROTEIN CCMH"/>
    <property type="match status" value="1"/>
</dbReference>
<reference evidence="8 10" key="2">
    <citation type="submission" date="2017-02" db="EMBL/GenBank/DDBJ databases">
        <authorList>
            <person name="Peterson S.W."/>
        </authorList>
    </citation>
    <scope>NUCLEOTIDE SEQUENCE [LARGE SCALE GENOMIC DNA]</scope>
    <source>
        <strain evidence="8 10">DSM 9653</strain>
    </source>
</reference>
<dbReference type="AlphaFoldDB" id="A0A0Q3PE70"/>
<feature type="transmembrane region" description="Helical" evidence="5">
    <location>
        <begin position="6"/>
        <end position="22"/>
    </location>
</feature>
<evidence type="ECO:0000256" key="5">
    <source>
        <dbReference type="SAM" id="Phobius"/>
    </source>
</evidence>
<evidence type="ECO:0000256" key="4">
    <source>
        <dbReference type="ARBA" id="ARBA00022803"/>
    </source>
</evidence>
<comment type="subcellular location">
    <subcellularLocation>
        <location evidence="1">Cell envelope</location>
    </subcellularLocation>
</comment>
<proteinExistence type="predicted"/>
<dbReference type="GO" id="GO:0017004">
    <property type="term" value="P:cytochrome complex assembly"/>
    <property type="evidence" value="ECO:0007669"/>
    <property type="project" value="UniProtKB-KW"/>
</dbReference>
<keyword evidence="3" id="KW-0201">Cytochrome c-type biogenesis</keyword>
<dbReference type="GO" id="GO:0030313">
    <property type="term" value="C:cell envelope"/>
    <property type="evidence" value="ECO:0007669"/>
    <property type="project" value="UniProtKB-SubCell"/>
</dbReference>
<keyword evidence="5" id="KW-1133">Transmembrane helix</keyword>
<dbReference type="Proteomes" id="UP000190130">
    <property type="component" value="Unassembled WGS sequence"/>
</dbReference>
<evidence type="ECO:0000313" key="10">
    <source>
        <dbReference type="Proteomes" id="UP000190130"/>
    </source>
</evidence>
<gene>
    <name evidence="7" type="ORF">ARD30_23365</name>
    <name evidence="8" type="ORF">SAMN05660750_02797</name>
</gene>
<organism evidence="7 9">
    <name type="scientific">Bosea thiooxidans</name>
    <dbReference type="NCBI Taxonomy" id="53254"/>
    <lineage>
        <taxon>Bacteria</taxon>
        <taxon>Pseudomonadati</taxon>
        <taxon>Pseudomonadota</taxon>
        <taxon>Alphaproteobacteria</taxon>
        <taxon>Hyphomicrobiales</taxon>
        <taxon>Boseaceae</taxon>
        <taxon>Bosea</taxon>
    </lineage>
</organism>
<dbReference type="InterPro" id="IPR056413">
    <property type="entry name" value="TPR_CcmH_CycH"/>
</dbReference>
<dbReference type="EMBL" id="LMAR01000082">
    <property type="protein sequence ID" value="KQK28046.1"/>
    <property type="molecule type" value="Genomic_DNA"/>
</dbReference>
<feature type="domain" description="Cytochrome c-type biogenesis protein H TPR" evidence="6">
    <location>
        <begin position="144"/>
        <end position="260"/>
    </location>
</feature>
<reference evidence="7 9" key="1">
    <citation type="submission" date="2015-10" db="EMBL/GenBank/DDBJ databases">
        <title>Draft genome of Bosea thiooxidans.</title>
        <authorList>
            <person name="Wang X."/>
        </authorList>
    </citation>
    <scope>NUCLEOTIDE SEQUENCE [LARGE SCALE GENOMIC DNA]</scope>
    <source>
        <strain evidence="7 9">CGMCC 9174</strain>
    </source>
</reference>
<evidence type="ECO:0000259" key="6">
    <source>
        <dbReference type="Pfam" id="PF23914"/>
    </source>
</evidence>
<keyword evidence="5" id="KW-0812">Transmembrane</keyword>
<evidence type="ECO:0000256" key="2">
    <source>
        <dbReference type="ARBA" id="ARBA00022737"/>
    </source>
</evidence>
<dbReference type="InterPro" id="IPR051263">
    <property type="entry name" value="C-type_cytochrome_biogenesis"/>
</dbReference>
<evidence type="ECO:0000256" key="1">
    <source>
        <dbReference type="ARBA" id="ARBA00004196"/>
    </source>
</evidence>